<dbReference type="GO" id="GO:0006935">
    <property type="term" value="P:chemotaxis"/>
    <property type="evidence" value="ECO:0007669"/>
    <property type="project" value="InterPro"/>
</dbReference>
<dbReference type="Gene3D" id="1.10.287.950">
    <property type="entry name" value="Methyl-accepting chemotaxis protein"/>
    <property type="match status" value="1"/>
</dbReference>
<feature type="domain" description="Methyl-accepting transducer" evidence="5">
    <location>
        <begin position="309"/>
        <end position="538"/>
    </location>
</feature>
<dbReference type="InterPro" id="IPR004090">
    <property type="entry name" value="Chemotax_Me-accpt_rcpt"/>
</dbReference>
<evidence type="ECO:0000313" key="7">
    <source>
        <dbReference type="EMBL" id="MBB3118001.1"/>
    </source>
</evidence>
<dbReference type="GO" id="GO:0004888">
    <property type="term" value="F:transmembrane signaling receptor activity"/>
    <property type="evidence" value="ECO:0007669"/>
    <property type="project" value="InterPro"/>
</dbReference>
<gene>
    <name evidence="7" type="ORF">FHS03_001027</name>
</gene>
<protein>
    <submittedName>
        <fullName evidence="7">Methyl-accepting chemotaxis protein</fullName>
    </submittedName>
</protein>
<sequence length="576" mass="61611">MYSNLSIKRIFIALFIITVVLAALTMLSLLRVSAKQAEARQAADSRYQSYLLADELRQSSDDLTRLARTYVVSGEERYERQYLDILAIRNGQKPRPEHYERIYWDFAAANAPLPPSSGQTVSLQELMKRAGFSDKEFAKLKEAEANSNELVRTEVIAMNAIKGRFDDGKGGFTRSGDPDPEMARRIMHDQAYHQNKAKIMRPVNDFLSLLDERTSAEVATATAAFESAQALAEWLQGLSVLASVACLLFAYRYIRSGLQQAVDTAKCIAAGDLSHDIDASRNDEIGQLLQAMQHINRSLAEMIGNIRSSTDQMTVATSEIASGNADLSARTESQASSLEQTASAMETLTDTVQQNASNAQQANRLAADAASVAEQGGSVVSQVVSTMGAIRDSSARISDIIGVIDGIAFQTNILALNAAVEAARAGEQGRGFAVVASEVRNLAQRSAAAAREIKELIGASVARVEEGGRLVDAAGETMQRVVASVHKVAGIMGDITSASQEQSSGIGEVNVAISQMDSITQQNAALVEQAAAAAESLQEQAQALGKAVSIFRLKGGALQRSAATALVPLRAARARA</sequence>
<comment type="caution">
    <text evidence="7">The sequence shown here is derived from an EMBL/GenBank/DDBJ whole genome shotgun (WGS) entry which is preliminary data.</text>
</comment>
<comment type="similarity">
    <text evidence="3">Belongs to the methyl-accepting chemotaxis (MCP) protein family.</text>
</comment>
<keyword evidence="4" id="KW-0807">Transducer</keyword>
<dbReference type="CDD" id="cd11386">
    <property type="entry name" value="MCP_signal"/>
    <property type="match status" value="1"/>
</dbReference>
<organism evidence="7 8">
    <name type="scientific">Pseudoduganella violacea</name>
    <dbReference type="NCBI Taxonomy" id="1715466"/>
    <lineage>
        <taxon>Bacteria</taxon>
        <taxon>Pseudomonadati</taxon>
        <taxon>Pseudomonadota</taxon>
        <taxon>Betaproteobacteria</taxon>
        <taxon>Burkholderiales</taxon>
        <taxon>Oxalobacteraceae</taxon>
        <taxon>Telluria group</taxon>
        <taxon>Pseudoduganella</taxon>
    </lineage>
</organism>
<dbReference type="GO" id="GO:0007165">
    <property type="term" value="P:signal transduction"/>
    <property type="evidence" value="ECO:0007669"/>
    <property type="project" value="UniProtKB-KW"/>
</dbReference>
<dbReference type="PANTHER" id="PTHR43531:SF14">
    <property type="entry name" value="METHYL-ACCEPTING CHEMOTAXIS PROTEIN I-RELATED"/>
    <property type="match status" value="1"/>
</dbReference>
<reference evidence="7 8" key="1">
    <citation type="submission" date="2020-08" db="EMBL/GenBank/DDBJ databases">
        <title>Genomic Encyclopedia of Type Strains, Phase III (KMG-III): the genomes of soil and plant-associated and newly described type strains.</title>
        <authorList>
            <person name="Whitman W."/>
        </authorList>
    </citation>
    <scope>NUCLEOTIDE SEQUENCE [LARGE SCALE GENOMIC DNA]</scope>
    <source>
        <strain evidence="7 8">CECT 8897</strain>
    </source>
</reference>
<evidence type="ECO:0000256" key="1">
    <source>
        <dbReference type="ARBA" id="ARBA00004370"/>
    </source>
</evidence>
<dbReference type="EMBL" id="JACHXD010000002">
    <property type="protein sequence ID" value="MBB3118001.1"/>
    <property type="molecule type" value="Genomic_DNA"/>
</dbReference>
<dbReference type="InterPro" id="IPR051310">
    <property type="entry name" value="MCP_chemotaxis"/>
</dbReference>
<dbReference type="SUPFAM" id="SSF58104">
    <property type="entry name" value="Methyl-accepting chemotaxis protein (MCP) signaling domain"/>
    <property type="match status" value="1"/>
</dbReference>
<accession>A0A7W5B7S3</accession>
<evidence type="ECO:0000259" key="6">
    <source>
        <dbReference type="PROSITE" id="PS50885"/>
    </source>
</evidence>
<feature type="domain" description="HAMP" evidence="6">
    <location>
        <begin position="252"/>
        <end position="304"/>
    </location>
</feature>
<keyword evidence="8" id="KW-1185">Reference proteome</keyword>
<dbReference type="Pfam" id="PF00672">
    <property type="entry name" value="HAMP"/>
    <property type="match status" value="1"/>
</dbReference>
<dbReference type="CDD" id="cd06225">
    <property type="entry name" value="HAMP"/>
    <property type="match status" value="1"/>
</dbReference>
<evidence type="ECO:0000259" key="5">
    <source>
        <dbReference type="PROSITE" id="PS50111"/>
    </source>
</evidence>
<dbReference type="PANTHER" id="PTHR43531">
    <property type="entry name" value="PROTEIN ICFG"/>
    <property type="match status" value="1"/>
</dbReference>
<dbReference type="InterPro" id="IPR004089">
    <property type="entry name" value="MCPsignal_dom"/>
</dbReference>
<dbReference type="PROSITE" id="PS50885">
    <property type="entry name" value="HAMP"/>
    <property type="match status" value="1"/>
</dbReference>
<dbReference type="Proteomes" id="UP000541535">
    <property type="component" value="Unassembled WGS sequence"/>
</dbReference>
<keyword evidence="2" id="KW-0488">Methylation</keyword>
<dbReference type="GO" id="GO:0005886">
    <property type="term" value="C:plasma membrane"/>
    <property type="evidence" value="ECO:0007669"/>
    <property type="project" value="TreeGrafter"/>
</dbReference>
<evidence type="ECO:0000256" key="2">
    <source>
        <dbReference type="ARBA" id="ARBA00022481"/>
    </source>
</evidence>
<dbReference type="RefSeq" id="WP_183439923.1">
    <property type="nucleotide sequence ID" value="NZ_JACHXD010000002.1"/>
</dbReference>
<dbReference type="SMART" id="SM00304">
    <property type="entry name" value="HAMP"/>
    <property type="match status" value="1"/>
</dbReference>
<dbReference type="FunFam" id="1.10.287.950:FF:000001">
    <property type="entry name" value="Methyl-accepting chemotaxis sensory transducer"/>
    <property type="match status" value="1"/>
</dbReference>
<dbReference type="PRINTS" id="PR00260">
    <property type="entry name" value="CHEMTRNSDUCR"/>
</dbReference>
<dbReference type="Pfam" id="PF00015">
    <property type="entry name" value="MCPsignal"/>
    <property type="match status" value="1"/>
</dbReference>
<evidence type="ECO:0000313" key="8">
    <source>
        <dbReference type="Proteomes" id="UP000541535"/>
    </source>
</evidence>
<proteinExistence type="inferred from homology"/>
<comment type="subcellular location">
    <subcellularLocation>
        <location evidence="1">Membrane</location>
    </subcellularLocation>
</comment>
<dbReference type="InterPro" id="IPR003660">
    <property type="entry name" value="HAMP_dom"/>
</dbReference>
<evidence type="ECO:0000256" key="3">
    <source>
        <dbReference type="ARBA" id="ARBA00029447"/>
    </source>
</evidence>
<dbReference type="PROSITE" id="PS50111">
    <property type="entry name" value="CHEMOTAXIS_TRANSDUC_2"/>
    <property type="match status" value="1"/>
</dbReference>
<evidence type="ECO:0000256" key="4">
    <source>
        <dbReference type="PROSITE-ProRule" id="PRU00284"/>
    </source>
</evidence>
<dbReference type="SMART" id="SM00283">
    <property type="entry name" value="MA"/>
    <property type="match status" value="1"/>
</dbReference>
<dbReference type="AlphaFoldDB" id="A0A7W5B7S3"/>
<name>A0A7W5B7S3_9BURK</name>